<dbReference type="EC" id="2.3.1.47" evidence="5"/>
<dbReference type="EMBL" id="VCBC01000005">
    <property type="protein sequence ID" value="TLU66177.1"/>
    <property type="molecule type" value="Genomic_DNA"/>
</dbReference>
<dbReference type="SUPFAM" id="SSF53383">
    <property type="entry name" value="PLP-dependent transferases"/>
    <property type="match status" value="1"/>
</dbReference>
<dbReference type="InterPro" id="IPR001917">
    <property type="entry name" value="Aminotrans_II_pyridoxalP_BS"/>
</dbReference>
<comment type="cofactor">
    <cofactor evidence="1 12">
        <name>pyridoxal 5'-phosphate</name>
        <dbReference type="ChEBI" id="CHEBI:597326"/>
    </cofactor>
</comment>
<dbReference type="InterPro" id="IPR050087">
    <property type="entry name" value="AON_synthase_class-II"/>
</dbReference>
<evidence type="ECO:0000256" key="5">
    <source>
        <dbReference type="ARBA" id="ARBA00013187"/>
    </source>
</evidence>
<evidence type="ECO:0000256" key="12">
    <source>
        <dbReference type="RuleBase" id="RU003693"/>
    </source>
</evidence>
<evidence type="ECO:0000256" key="9">
    <source>
        <dbReference type="ARBA" id="ARBA00032610"/>
    </source>
</evidence>
<dbReference type="InterPro" id="IPR004839">
    <property type="entry name" value="Aminotransferase_I/II_large"/>
</dbReference>
<dbReference type="RefSeq" id="WP_138319053.1">
    <property type="nucleotide sequence ID" value="NZ_VCBC01000005.1"/>
</dbReference>
<comment type="catalytic activity">
    <reaction evidence="11">
        <text>6-carboxyhexanoyl-[ACP] + L-alanine + H(+) = (8S)-8-amino-7-oxononanoate + holo-[ACP] + CO2</text>
        <dbReference type="Rhea" id="RHEA:42288"/>
        <dbReference type="Rhea" id="RHEA-COMP:9685"/>
        <dbReference type="Rhea" id="RHEA-COMP:9955"/>
        <dbReference type="ChEBI" id="CHEBI:15378"/>
        <dbReference type="ChEBI" id="CHEBI:16526"/>
        <dbReference type="ChEBI" id="CHEBI:57972"/>
        <dbReference type="ChEBI" id="CHEBI:64479"/>
        <dbReference type="ChEBI" id="CHEBI:78846"/>
        <dbReference type="ChEBI" id="CHEBI:149468"/>
        <dbReference type="EC" id="2.3.1.47"/>
    </reaction>
</comment>
<keyword evidence="7" id="KW-0093">Biotin biosynthesis</keyword>
<dbReference type="PANTHER" id="PTHR13693">
    <property type="entry name" value="CLASS II AMINOTRANSFERASE/8-AMINO-7-OXONONANOATE SYNTHASE"/>
    <property type="match status" value="1"/>
</dbReference>
<dbReference type="InterPro" id="IPR015424">
    <property type="entry name" value="PyrdxlP-dep_Trfase"/>
</dbReference>
<evidence type="ECO:0000256" key="11">
    <source>
        <dbReference type="ARBA" id="ARBA00047715"/>
    </source>
</evidence>
<keyword evidence="6" id="KW-0808">Transferase</keyword>
<dbReference type="GO" id="GO:0030170">
    <property type="term" value="F:pyridoxal phosphate binding"/>
    <property type="evidence" value="ECO:0007669"/>
    <property type="project" value="InterPro"/>
</dbReference>
<dbReference type="PANTHER" id="PTHR13693:SF100">
    <property type="entry name" value="8-AMINO-7-OXONONANOATE SYNTHASE"/>
    <property type="match status" value="1"/>
</dbReference>
<evidence type="ECO:0000259" key="13">
    <source>
        <dbReference type="Pfam" id="PF00155"/>
    </source>
</evidence>
<gene>
    <name evidence="14" type="ORF">FE810_05510</name>
</gene>
<comment type="pathway">
    <text evidence="2">Cofactor biosynthesis; biotin biosynthesis.</text>
</comment>
<comment type="similarity">
    <text evidence="3">Belongs to the class-II pyridoxal-phosphate-dependent aminotransferase family. BioF subfamily.</text>
</comment>
<keyword evidence="8 12" id="KW-0663">Pyridoxal phosphate</keyword>
<evidence type="ECO:0000313" key="15">
    <source>
        <dbReference type="Proteomes" id="UP000307790"/>
    </source>
</evidence>
<sequence>MKFDFLSKQVQRKRDKGHYRQVKLHSDQTSGKVDSDRHALVNFASNDYLGLNGHPQIIEAYQQGLQQYGSSSSSSPLITGYSQAHQYLERQLSEWLGAERCLLFSSGFSANSGLFQALLKSGQLTILFDRLSHASMLNQMFHFAKHCQRFHHNDYLDLNQRLQRTTADNKLVAVEGVYSMDGDRADVSACYALCKQHDAALYIDDAHGIGVIGEQGQGSAGQVFTNVPADVTQMVTFGKALATSGAAIAGSQQLIEYLTNYCGEYIFSTAMSAANAAATSRSIDICQQQNWRREKLQELRQMFLEQLSADIKTTDSNSPVIGIFTGSEENTLAVAETLRSQGYIVSAIRPPTVEPGKSRLRVTLSANHNPKDISGLATCINQVMEKEWLPC</sequence>
<comment type="caution">
    <text evidence="14">The sequence shown here is derived from an EMBL/GenBank/DDBJ whole genome shotgun (WGS) entry which is preliminary data.</text>
</comment>
<dbReference type="PROSITE" id="PS00599">
    <property type="entry name" value="AA_TRANSFER_CLASS_2"/>
    <property type="match status" value="1"/>
</dbReference>
<dbReference type="Pfam" id="PF00155">
    <property type="entry name" value="Aminotran_1_2"/>
    <property type="match status" value="1"/>
</dbReference>
<proteinExistence type="inferred from homology"/>
<dbReference type="InterPro" id="IPR015422">
    <property type="entry name" value="PyrdxlP-dep_Trfase_small"/>
</dbReference>
<evidence type="ECO:0000256" key="7">
    <source>
        <dbReference type="ARBA" id="ARBA00022756"/>
    </source>
</evidence>
<feature type="domain" description="Aminotransferase class I/classII large" evidence="13">
    <location>
        <begin position="40"/>
        <end position="377"/>
    </location>
</feature>
<evidence type="ECO:0000256" key="6">
    <source>
        <dbReference type="ARBA" id="ARBA00022679"/>
    </source>
</evidence>
<dbReference type="InterPro" id="IPR015421">
    <property type="entry name" value="PyrdxlP-dep_Trfase_major"/>
</dbReference>
<organism evidence="14 15">
    <name type="scientific">Thalassotalea litorea</name>
    <dbReference type="NCBI Taxonomy" id="2020715"/>
    <lineage>
        <taxon>Bacteria</taxon>
        <taxon>Pseudomonadati</taxon>
        <taxon>Pseudomonadota</taxon>
        <taxon>Gammaproteobacteria</taxon>
        <taxon>Alteromonadales</taxon>
        <taxon>Colwelliaceae</taxon>
        <taxon>Thalassotalea</taxon>
    </lineage>
</organism>
<dbReference type="GO" id="GO:0008710">
    <property type="term" value="F:8-amino-7-oxononanoate synthase activity"/>
    <property type="evidence" value="ECO:0007669"/>
    <property type="project" value="UniProtKB-EC"/>
</dbReference>
<evidence type="ECO:0000256" key="10">
    <source>
        <dbReference type="ARBA" id="ARBA00033381"/>
    </source>
</evidence>
<comment type="subunit">
    <text evidence="4">Homodimer.</text>
</comment>
<dbReference type="AlphaFoldDB" id="A0A5R9IQ63"/>
<name>A0A5R9IQ63_9GAMM</name>
<keyword evidence="15" id="KW-1185">Reference proteome</keyword>
<dbReference type="Proteomes" id="UP000307790">
    <property type="component" value="Unassembled WGS sequence"/>
</dbReference>
<dbReference type="Gene3D" id="3.40.640.10">
    <property type="entry name" value="Type I PLP-dependent aspartate aminotransferase-like (Major domain)"/>
    <property type="match status" value="1"/>
</dbReference>
<accession>A0A5R9IQ63</accession>
<protein>
    <recommendedName>
        <fullName evidence="5">8-amino-7-oxononanoate synthase</fullName>
        <ecNumber evidence="5">2.3.1.47</ecNumber>
    </recommendedName>
    <alternativeName>
        <fullName evidence="9">7-keto-8-amino-pelargonic acid synthase</fullName>
    </alternativeName>
    <alternativeName>
        <fullName evidence="10">8-amino-7-ketopelargonate synthase</fullName>
    </alternativeName>
</protein>
<evidence type="ECO:0000256" key="4">
    <source>
        <dbReference type="ARBA" id="ARBA00011738"/>
    </source>
</evidence>
<evidence type="ECO:0000256" key="8">
    <source>
        <dbReference type="ARBA" id="ARBA00022898"/>
    </source>
</evidence>
<evidence type="ECO:0000256" key="1">
    <source>
        <dbReference type="ARBA" id="ARBA00001933"/>
    </source>
</evidence>
<dbReference type="OrthoDB" id="9807157at2"/>
<evidence type="ECO:0000256" key="2">
    <source>
        <dbReference type="ARBA" id="ARBA00004746"/>
    </source>
</evidence>
<evidence type="ECO:0000313" key="14">
    <source>
        <dbReference type="EMBL" id="TLU66177.1"/>
    </source>
</evidence>
<reference evidence="14 15" key="1">
    <citation type="submission" date="2019-05" db="EMBL/GenBank/DDBJ databases">
        <title>Genome sequences of Thalassotalea litorea 1K03283.</title>
        <authorList>
            <person name="Zhang D."/>
        </authorList>
    </citation>
    <scope>NUCLEOTIDE SEQUENCE [LARGE SCALE GENOMIC DNA]</scope>
    <source>
        <strain evidence="14 15">MCCC 1K03283</strain>
    </source>
</reference>
<dbReference type="GO" id="GO:0009102">
    <property type="term" value="P:biotin biosynthetic process"/>
    <property type="evidence" value="ECO:0007669"/>
    <property type="project" value="UniProtKB-KW"/>
</dbReference>
<evidence type="ECO:0000256" key="3">
    <source>
        <dbReference type="ARBA" id="ARBA00010008"/>
    </source>
</evidence>
<dbReference type="Gene3D" id="3.90.1150.10">
    <property type="entry name" value="Aspartate Aminotransferase, domain 1"/>
    <property type="match status" value="1"/>
</dbReference>